<dbReference type="InterPro" id="IPR015882">
    <property type="entry name" value="HEX_bac_N"/>
</dbReference>
<keyword evidence="2 3" id="KW-0326">Glycosidase</keyword>
<reference evidence="5 6" key="1">
    <citation type="submission" date="2023-11" db="EMBL/GenBank/DDBJ databases">
        <title>Lentzea sokolovensis, sp. nov., Lentzea kristufkii, sp. nov., and Lentzea miocenensis, sp. nov., rare actinobacteria from Sokolov Coal Basin, Miocene lacustrine sediment, Czech Republic.</title>
        <authorList>
            <person name="Lara A."/>
            <person name="Kotroba L."/>
            <person name="Nouioui I."/>
            <person name="Neumann-Schaal M."/>
            <person name="Mast Y."/>
            <person name="Chronakova A."/>
        </authorList>
    </citation>
    <scope>NUCLEOTIDE SEQUENCE [LARGE SCALE GENOMIC DNA]</scope>
    <source>
        <strain evidence="5 6">BCCO 10_0061</strain>
    </source>
</reference>
<dbReference type="EMBL" id="JAXAVU010000009">
    <property type="protein sequence ID" value="MDX8143880.1"/>
    <property type="molecule type" value="Genomic_DNA"/>
</dbReference>
<gene>
    <name evidence="5" type="ORF">SK854_17285</name>
</gene>
<keyword evidence="6" id="KW-1185">Reference proteome</keyword>
<dbReference type="PANTHER" id="PTHR13170:SF16">
    <property type="entry name" value="PROTEIN O-GLCNACASE"/>
    <property type="match status" value="1"/>
</dbReference>
<dbReference type="Gene3D" id="1.20.58.460">
    <property type="entry name" value="Hyaluronidase post-catalytic domain-like"/>
    <property type="match status" value="1"/>
</dbReference>
<evidence type="ECO:0000256" key="1">
    <source>
        <dbReference type="ARBA" id="ARBA00022801"/>
    </source>
</evidence>
<dbReference type="PROSITE" id="PS52009">
    <property type="entry name" value="GH84"/>
    <property type="match status" value="1"/>
</dbReference>
<dbReference type="Proteomes" id="UP001285352">
    <property type="component" value="Unassembled WGS sequence"/>
</dbReference>
<dbReference type="RefSeq" id="WP_319976129.1">
    <property type="nucleotide sequence ID" value="NZ_JAXAVU010000009.1"/>
</dbReference>
<evidence type="ECO:0000256" key="2">
    <source>
        <dbReference type="ARBA" id="ARBA00023295"/>
    </source>
</evidence>
<dbReference type="SUPFAM" id="SSF55545">
    <property type="entry name" value="beta-N-acetylhexosaminidase-like domain"/>
    <property type="match status" value="1"/>
</dbReference>
<evidence type="ECO:0000313" key="6">
    <source>
        <dbReference type="Proteomes" id="UP001285352"/>
    </source>
</evidence>
<dbReference type="Gene3D" id="3.30.379.10">
    <property type="entry name" value="Chitobiase/beta-hexosaminidase domain 2-like"/>
    <property type="match status" value="1"/>
</dbReference>
<dbReference type="InterPro" id="IPR011496">
    <property type="entry name" value="O-GlcNAcase_cat"/>
</dbReference>
<organism evidence="5 6">
    <name type="scientific">Lentzea sokolovensis</name>
    <dbReference type="NCBI Taxonomy" id="3095429"/>
    <lineage>
        <taxon>Bacteria</taxon>
        <taxon>Bacillati</taxon>
        <taxon>Actinomycetota</taxon>
        <taxon>Actinomycetes</taxon>
        <taxon>Pseudonocardiales</taxon>
        <taxon>Pseudonocardiaceae</taxon>
        <taxon>Lentzea</taxon>
    </lineage>
</organism>
<keyword evidence="1 3" id="KW-0378">Hydrolase</keyword>
<dbReference type="Pfam" id="PF02838">
    <property type="entry name" value="Glyco_hydro_20b"/>
    <property type="match status" value="1"/>
</dbReference>
<comment type="caution">
    <text evidence="5">The sequence shown here is derived from an EMBL/GenBank/DDBJ whole genome shotgun (WGS) entry which is preliminary data.</text>
</comment>
<evidence type="ECO:0000313" key="5">
    <source>
        <dbReference type="EMBL" id="MDX8143880.1"/>
    </source>
</evidence>
<evidence type="ECO:0000256" key="3">
    <source>
        <dbReference type="PROSITE-ProRule" id="PRU01353"/>
    </source>
</evidence>
<feature type="domain" description="GH84" evidence="4">
    <location>
        <begin position="150"/>
        <end position="431"/>
    </location>
</feature>
<dbReference type="InterPro" id="IPR051822">
    <property type="entry name" value="Glycosyl_Hydrolase_84"/>
</dbReference>
<feature type="active site" description="Proton donor" evidence="3">
    <location>
        <position position="265"/>
    </location>
</feature>
<accession>A0ABU4UXC0</accession>
<name>A0ABU4UXC0_9PSEU</name>
<dbReference type="Pfam" id="PF07555">
    <property type="entry name" value="NAGidase"/>
    <property type="match status" value="1"/>
</dbReference>
<dbReference type="InterPro" id="IPR017853">
    <property type="entry name" value="GH"/>
</dbReference>
<evidence type="ECO:0000259" key="4">
    <source>
        <dbReference type="PROSITE" id="PS52009"/>
    </source>
</evidence>
<sequence>MRRTGLVVAVIVVAATVVAGVLVYRTKGDDAVPNRATDVMVWPTPHTLERVTEDVPIPASVTIEGDVEASTRQVVEKALAGGTGSAALKIRFSTDKGLSAEAYRITVGSTEVSVASADPAGAFYAAQTLRQLVRQGKLAGVKIDDRPSLPQRGIVEGFYGRQWTYAEQQAQLDFAATVKFNSYVYAPKDDPFHRERWRDPYPEDRLAQIAELAKRAAAGHVKFTYSLAPGLSMCYSKDADRDAVQAKLTQLHSAGIRSFALLLDDIDYGKWNCQEDRDAYGPPNQENAARAQNDLLNDTALTVRNQLPDSGPLITVLTEYGDINQTPYKSVFRDNLDKSVVVMWTGTAVVPTTITKAHSTRAEQLWGRKTLIWDNYPVADFPDAKGRLLLGSYSGREPGLSVVGLLSNPMSQAYASRVAMFEMADYAWNVGMYDEDAAELGYANLLAGGDEQVRTALLAFFDMSSWTAPRLAAELREFQDRWKAGDKKAAVADLRAYADVLAGAPKTIRERVDKGFATDSEPWLAQTELYGRALQATADGLGGRRDGFTESSELVKKLSKDLKLGDGTLDKFLTQAPRL</sequence>
<dbReference type="InterPro" id="IPR029018">
    <property type="entry name" value="Hex-like_dom2"/>
</dbReference>
<dbReference type="Gene3D" id="3.20.20.80">
    <property type="entry name" value="Glycosidases"/>
    <property type="match status" value="1"/>
</dbReference>
<comment type="similarity">
    <text evidence="3">Belongs to the glycosyl hydrolase 84 family.</text>
</comment>
<protein>
    <submittedName>
        <fullName evidence="5">Beta-N-acetylglucosaminidase domain-containing protein</fullName>
    </submittedName>
</protein>
<dbReference type="SUPFAM" id="SSF51445">
    <property type="entry name" value="(Trans)glycosidases"/>
    <property type="match status" value="1"/>
</dbReference>
<proteinExistence type="inferred from homology"/>
<dbReference type="PANTHER" id="PTHR13170">
    <property type="entry name" value="O-GLCNACASE"/>
    <property type="match status" value="1"/>
</dbReference>